<accession>A0A854NIQ3</accession>
<dbReference type="InterPro" id="IPR006619">
    <property type="entry name" value="PGRP_domain_met/bac"/>
</dbReference>
<dbReference type="CDD" id="cd06583">
    <property type="entry name" value="PGRP"/>
    <property type="match status" value="1"/>
</dbReference>
<dbReference type="SUPFAM" id="SSF55846">
    <property type="entry name" value="N-acetylmuramoyl-L-alanine amidase-like"/>
    <property type="match status" value="1"/>
</dbReference>
<evidence type="ECO:0000259" key="3">
    <source>
        <dbReference type="SMART" id="SM00701"/>
    </source>
</evidence>
<dbReference type="EMBL" id="LSZF01000025">
    <property type="protein sequence ID" value="OWM34741.1"/>
    <property type="molecule type" value="Genomic_DNA"/>
</dbReference>
<comment type="caution">
    <text evidence="4">The sequence shown here is derived from an EMBL/GenBank/DDBJ whole genome shotgun (WGS) entry which is preliminary data.</text>
</comment>
<comment type="similarity">
    <text evidence="1">Belongs to the N-acetylmuramoyl-L-alanine amidase 2 family.</text>
</comment>
<feature type="compositionally biased region" description="Pro residues" evidence="2">
    <location>
        <begin position="407"/>
        <end position="417"/>
    </location>
</feature>
<dbReference type="Pfam" id="PF08310">
    <property type="entry name" value="LGFP"/>
    <property type="match status" value="1"/>
</dbReference>
<reference evidence="5" key="1">
    <citation type="submission" date="2016-02" db="EMBL/GenBank/DDBJ databases">
        <title>Genomic analyses of a collection of pathogenic Corynebacterium diphtheriae.</title>
        <authorList>
            <person name="Sangal V."/>
            <person name="Titov L."/>
        </authorList>
    </citation>
    <scope>NUCLEOTIDE SEQUENCE [LARGE SCALE GENOMIC DNA]</scope>
    <source>
        <strain evidence="5">1438</strain>
    </source>
</reference>
<dbReference type="Gene3D" id="3.40.80.10">
    <property type="entry name" value="Peptidoglycan recognition protein-like"/>
    <property type="match status" value="1"/>
</dbReference>
<organism evidence="4 5">
    <name type="scientific">Corynebacterium diphtheriae bv. mitis</name>
    <dbReference type="NCBI Taxonomy" id="1806053"/>
    <lineage>
        <taxon>Bacteria</taxon>
        <taxon>Bacillati</taxon>
        <taxon>Actinomycetota</taxon>
        <taxon>Actinomycetes</taxon>
        <taxon>Mycobacteriales</taxon>
        <taxon>Corynebacteriaceae</taxon>
        <taxon>Corynebacterium</taxon>
    </lineage>
</organism>
<proteinExistence type="inferred from homology"/>
<dbReference type="GO" id="GO:0008270">
    <property type="term" value="F:zinc ion binding"/>
    <property type="evidence" value="ECO:0007669"/>
    <property type="project" value="InterPro"/>
</dbReference>
<dbReference type="AlphaFoldDB" id="A0A854NIQ3"/>
<feature type="domain" description="Peptidoglycan recognition protein family" evidence="3">
    <location>
        <begin position="194"/>
        <end position="342"/>
    </location>
</feature>
<dbReference type="PANTHER" id="PTHR11022">
    <property type="entry name" value="PEPTIDOGLYCAN RECOGNITION PROTEIN"/>
    <property type="match status" value="1"/>
</dbReference>
<dbReference type="RefSeq" id="WP_010935662.1">
    <property type="nucleotide sequence ID" value="NZ_LSZF01000025.1"/>
</dbReference>
<evidence type="ECO:0000313" key="4">
    <source>
        <dbReference type="EMBL" id="OWM34741.1"/>
    </source>
</evidence>
<dbReference type="GO" id="GO:0009253">
    <property type="term" value="P:peptidoglycan catabolic process"/>
    <property type="evidence" value="ECO:0007669"/>
    <property type="project" value="InterPro"/>
</dbReference>
<evidence type="ECO:0000256" key="2">
    <source>
        <dbReference type="SAM" id="MobiDB-lite"/>
    </source>
</evidence>
<dbReference type="SMART" id="SM00701">
    <property type="entry name" value="PGRP"/>
    <property type="match status" value="1"/>
</dbReference>
<feature type="compositionally biased region" description="Low complexity" evidence="2">
    <location>
        <begin position="394"/>
        <end position="406"/>
    </location>
</feature>
<dbReference type="PANTHER" id="PTHR11022:SF41">
    <property type="entry name" value="PEPTIDOGLYCAN-RECOGNITION PROTEIN LC-RELATED"/>
    <property type="match status" value="1"/>
</dbReference>
<dbReference type="InterPro" id="IPR036505">
    <property type="entry name" value="Amidase/PGRP_sf"/>
</dbReference>
<dbReference type="InterPro" id="IPR013207">
    <property type="entry name" value="LGFP"/>
</dbReference>
<dbReference type="InterPro" id="IPR002502">
    <property type="entry name" value="Amidase_domain"/>
</dbReference>
<dbReference type="Pfam" id="PF01510">
    <property type="entry name" value="Amidase_2"/>
    <property type="match status" value="1"/>
</dbReference>
<name>A0A854NIQ3_CORDP</name>
<dbReference type="InterPro" id="IPR015510">
    <property type="entry name" value="PGRP"/>
</dbReference>
<feature type="region of interest" description="Disordered" evidence="2">
    <location>
        <begin position="393"/>
        <end position="424"/>
    </location>
</feature>
<dbReference type="Proteomes" id="UP000197692">
    <property type="component" value="Unassembled WGS sequence"/>
</dbReference>
<dbReference type="GO" id="GO:0008745">
    <property type="term" value="F:N-acetylmuramoyl-L-alanine amidase activity"/>
    <property type="evidence" value="ECO:0007669"/>
    <property type="project" value="InterPro"/>
</dbReference>
<gene>
    <name evidence="4" type="ORF">AY602_05365</name>
</gene>
<sequence>MQQRRRLISRTPKPVTAAIMAITLVGAAAVGVSTNSVLFTQGDAIAPINPELTTSSLADGNNVLVTDPAIATQGEGEGPKTVKEFHREQPFSQFALTWNGERDIAAFVRGQRPDGTWTEWFDTEPLDYGSDNPNHKKGTDLIYIEPTTTVQVSISGVDVLGPDAANLDAVFIDGGTSDLPENGINLTADSDGMPRVISRAGWGADESLRCSRPEYEDSTAAIVIHHTAGSNNYSQKESPGIMRGIYKYHAQTLGWCDIGYHALADKYGNLFEGRYGGLNKSIVGAHAGGFNSNTWAISMMGNYDVVQPPQAMIKSVGELAGWRAKVAGIDPKGSDTHYSEGSSYTFYPYGQAVLLPNIFAHRDVGNTACPGRYGYAQMDNIRNIAKQKYDSIRSGSGATAPAAPSTPSKPAPAPAAPAAPSAPAAPAGTNPIGLLSQGSTPANAGSLVGLAVAAATSLGLIGNLNNIGDVPVIGGLKLSQLQPIIGKIVELLGNNDISRVWRDVNSFAGAALGNARSPIAHYASATGTPIDYALFDNGIVISNPETGTNALWGTIGDLWAQQGFEAGPLGLPTSSVFEVDGLQRVNFQHGYITFNPTTSAVDIQVQ</sequence>
<evidence type="ECO:0000313" key="5">
    <source>
        <dbReference type="Proteomes" id="UP000197692"/>
    </source>
</evidence>
<protein>
    <submittedName>
        <fullName evidence="4">N-acetylmuramoyl-L-alanine amidase</fullName>
    </submittedName>
</protein>
<evidence type="ECO:0000256" key="1">
    <source>
        <dbReference type="ARBA" id="ARBA00007553"/>
    </source>
</evidence>